<dbReference type="CDD" id="cd06579">
    <property type="entry name" value="TM_PBP1_transp_AraH_like"/>
    <property type="match status" value="1"/>
</dbReference>
<organism evidence="7">
    <name type="scientific">uncultured Pleomorphomonas sp</name>
    <dbReference type="NCBI Taxonomy" id="442121"/>
    <lineage>
        <taxon>Bacteria</taxon>
        <taxon>Pseudomonadati</taxon>
        <taxon>Pseudomonadota</taxon>
        <taxon>Alphaproteobacteria</taxon>
        <taxon>Hyphomicrobiales</taxon>
        <taxon>Pleomorphomonadaceae</taxon>
        <taxon>Pleomorphomonas</taxon>
        <taxon>environmental samples</taxon>
    </lineage>
</organism>
<dbReference type="AlphaFoldDB" id="A0A212LF46"/>
<dbReference type="GO" id="GO:0005886">
    <property type="term" value="C:plasma membrane"/>
    <property type="evidence" value="ECO:0007669"/>
    <property type="project" value="UniProtKB-SubCell"/>
</dbReference>
<keyword evidence="3 6" id="KW-0812">Transmembrane</keyword>
<keyword evidence="2" id="KW-1003">Cell membrane</keyword>
<reference evidence="7" key="1">
    <citation type="submission" date="2016-08" db="EMBL/GenBank/DDBJ databases">
        <authorList>
            <person name="Seilhamer J.J."/>
        </authorList>
    </citation>
    <scope>NUCLEOTIDE SEQUENCE</scope>
    <source>
        <strain evidence="7">86</strain>
    </source>
</reference>
<feature type="transmembrane region" description="Helical" evidence="6">
    <location>
        <begin position="182"/>
        <end position="200"/>
    </location>
</feature>
<accession>A0A212LF46</accession>
<evidence type="ECO:0000256" key="3">
    <source>
        <dbReference type="ARBA" id="ARBA00022692"/>
    </source>
</evidence>
<evidence type="ECO:0000256" key="4">
    <source>
        <dbReference type="ARBA" id="ARBA00022989"/>
    </source>
</evidence>
<feature type="transmembrane region" description="Helical" evidence="6">
    <location>
        <begin position="149"/>
        <end position="170"/>
    </location>
</feature>
<keyword evidence="4 6" id="KW-1133">Transmembrane helix</keyword>
<dbReference type="PANTHER" id="PTHR32196">
    <property type="entry name" value="ABC TRANSPORTER PERMEASE PROTEIN YPHD-RELATED-RELATED"/>
    <property type="match status" value="1"/>
</dbReference>
<evidence type="ECO:0000256" key="1">
    <source>
        <dbReference type="ARBA" id="ARBA00004651"/>
    </source>
</evidence>
<feature type="transmembrane region" description="Helical" evidence="6">
    <location>
        <begin position="108"/>
        <end position="129"/>
    </location>
</feature>
<protein>
    <submittedName>
        <fullName evidence="7">Branched-chain amino acid ABC transporter, permease protein</fullName>
    </submittedName>
</protein>
<evidence type="ECO:0000313" key="7">
    <source>
        <dbReference type="EMBL" id="SCM76100.1"/>
    </source>
</evidence>
<name>A0A212LF46_9HYPH</name>
<feature type="transmembrane region" description="Helical" evidence="6">
    <location>
        <begin position="220"/>
        <end position="242"/>
    </location>
</feature>
<evidence type="ECO:0000256" key="2">
    <source>
        <dbReference type="ARBA" id="ARBA00022475"/>
    </source>
</evidence>
<dbReference type="Pfam" id="PF02653">
    <property type="entry name" value="BPD_transp_2"/>
    <property type="match status" value="1"/>
</dbReference>
<comment type="subcellular location">
    <subcellularLocation>
        <location evidence="1">Cell membrane</location>
        <topology evidence="1">Multi-pass membrane protein</topology>
    </subcellularLocation>
</comment>
<gene>
    <name evidence="7" type="ORF">KL86PLE_30547</name>
</gene>
<feature type="transmembrane region" description="Helical" evidence="6">
    <location>
        <begin position="50"/>
        <end position="70"/>
    </location>
</feature>
<dbReference type="GO" id="GO:0022857">
    <property type="term" value="F:transmembrane transporter activity"/>
    <property type="evidence" value="ECO:0007669"/>
    <property type="project" value="InterPro"/>
</dbReference>
<proteinExistence type="predicted"/>
<dbReference type="RefSeq" id="WP_288196354.1">
    <property type="nucleotide sequence ID" value="NZ_LT608334.1"/>
</dbReference>
<keyword evidence="5 6" id="KW-0472">Membrane</keyword>
<feature type="transmembrane region" description="Helical" evidence="6">
    <location>
        <begin position="82"/>
        <end position="101"/>
    </location>
</feature>
<dbReference type="EMBL" id="FMJD01000007">
    <property type="protein sequence ID" value="SCM76100.1"/>
    <property type="molecule type" value="Genomic_DNA"/>
</dbReference>
<sequence>METQETNQVSGSYRTGGNRLSHAFGRIFLPRRDTISIGSLAKNALLSEYFVLYLSIAYMIVLWPIIPWMFGAQNVSDILSNMWPLLIIAIGQTFVLITAGIDLSQTSVMALTSVVGAMLMVGHVDPLLFSKSPVWGILLTEEGGLLSGYSLSFIFAIVAMLAIGALVGLFNGIAVAVFRMPAFIVTLVSMMFFSAIAVYLPKSENIQGLPEAYTSISSGSLLGIPYPLLLAVAVGVAAHILLSRTLYGRRLYAIGINPTASAISGIPTKRIIVLAYVISALCATLGAVLYSSRLEMGRPTLGDMQFIDIVGANVIAGVSLAGGKGKITWTLFGVFFFVLLANSLNLLNLPFYMIDIVKGAVILAAALLDVARNRAAIQSR</sequence>
<feature type="transmembrane region" description="Helical" evidence="6">
    <location>
        <begin position="271"/>
        <end position="292"/>
    </location>
</feature>
<feature type="transmembrane region" description="Helical" evidence="6">
    <location>
        <begin position="329"/>
        <end position="346"/>
    </location>
</feature>
<dbReference type="InterPro" id="IPR001851">
    <property type="entry name" value="ABC_transp_permease"/>
</dbReference>
<evidence type="ECO:0000256" key="5">
    <source>
        <dbReference type="ARBA" id="ARBA00023136"/>
    </source>
</evidence>
<dbReference type="PANTHER" id="PTHR32196:SF72">
    <property type="entry name" value="RIBOSE IMPORT PERMEASE PROTEIN RBSC"/>
    <property type="match status" value="1"/>
</dbReference>
<evidence type="ECO:0000256" key="6">
    <source>
        <dbReference type="SAM" id="Phobius"/>
    </source>
</evidence>